<feature type="domain" description="UspA" evidence="2">
    <location>
        <begin position="2"/>
        <end position="151"/>
    </location>
</feature>
<dbReference type="InterPro" id="IPR006015">
    <property type="entry name" value="Universal_stress_UspA"/>
</dbReference>
<dbReference type="PANTHER" id="PTHR46268">
    <property type="entry name" value="STRESS RESPONSE PROTEIN NHAX"/>
    <property type="match status" value="1"/>
</dbReference>
<gene>
    <name evidence="3" type="ORF">MUY27_01435</name>
</gene>
<proteinExistence type="inferred from homology"/>
<evidence type="ECO:0000256" key="1">
    <source>
        <dbReference type="ARBA" id="ARBA00008791"/>
    </source>
</evidence>
<keyword evidence="4" id="KW-1185">Reference proteome</keyword>
<evidence type="ECO:0000313" key="4">
    <source>
        <dbReference type="Proteomes" id="UP001139450"/>
    </source>
</evidence>
<dbReference type="CDD" id="cd00293">
    <property type="entry name" value="USP-like"/>
    <property type="match status" value="1"/>
</dbReference>
<comment type="caution">
    <text evidence="3">The sequence shown here is derived from an EMBL/GenBank/DDBJ whole genome shotgun (WGS) entry which is preliminary data.</text>
</comment>
<dbReference type="RefSeq" id="WP_245128182.1">
    <property type="nucleotide sequence ID" value="NZ_JALJEJ010000001.1"/>
</dbReference>
<dbReference type="InterPro" id="IPR006016">
    <property type="entry name" value="UspA"/>
</dbReference>
<sequence>MKAILVPTDFSLAAENAAVYAVHLAEAIRADILLCHAIKIPSEEAVIADEYRPLDDYISVRKKADSDLEILIRKLRQERNHHFSYEPYHPAVHHRVEIGGVTDALRNVVLAEKLPFAVMGMSGEGGLNRLFLGSNARSVIDRAEFPVLLIPSDCTYKPVKKIAFATNLNKSDLPLLQWLVNIVSPLGTEIILTHITAEKYDKGKHQRQVDDFLNQVLSDISYNKVNYREVKSIDVSHGLEWMVEHGHIDLLAIAHQKPGFFTNIFESSHTQRVAKHIHLPLLVFPGPDRPMTVPLF</sequence>
<protein>
    <submittedName>
        <fullName evidence="3">Universal stress protein</fullName>
    </submittedName>
</protein>
<dbReference type="Pfam" id="PF00582">
    <property type="entry name" value="Usp"/>
    <property type="match status" value="1"/>
</dbReference>
<reference evidence="3" key="1">
    <citation type="submission" date="2022-04" db="EMBL/GenBank/DDBJ databases">
        <title>Mucilaginibacter sp. RS28 isolated from freshwater.</title>
        <authorList>
            <person name="Ko S.-R."/>
        </authorList>
    </citation>
    <scope>NUCLEOTIDE SEQUENCE</scope>
    <source>
        <strain evidence="3">RS28</strain>
    </source>
</reference>
<comment type="similarity">
    <text evidence="1">Belongs to the universal stress protein A family.</text>
</comment>
<evidence type="ECO:0000259" key="2">
    <source>
        <dbReference type="Pfam" id="PF00582"/>
    </source>
</evidence>
<dbReference type="SUPFAM" id="SSF52402">
    <property type="entry name" value="Adenine nucleotide alpha hydrolases-like"/>
    <property type="match status" value="2"/>
</dbReference>
<dbReference type="AlphaFoldDB" id="A0A9X2B7I0"/>
<organism evidence="3 4">
    <name type="scientific">Mucilaginibacter straminoryzae</name>
    <dbReference type="NCBI Taxonomy" id="2932774"/>
    <lineage>
        <taxon>Bacteria</taxon>
        <taxon>Pseudomonadati</taxon>
        <taxon>Bacteroidota</taxon>
        <taxon>Sphingobacteriia</taxon>
        <taxon>Sphingobacteriales</taxon>
        <taxon>Sphingobacteriaceae</taxon>
        <taxon>Mucilaginibacter</taxon>
    </lineage>
</organism>
<dbReference type="EMBL" id="JALJEJ010000001">
    <property type="protein sequence ID" value="MCJ8208351.1"/>
    <property type="molecule type" value="Genomic_DNA"/>
</dbReference>
<accession>A0A9X2B7I0</accession>
<name>A0A9X2B7I0_9SPHI</name>
<dbReference type="PANTHER" id="PTHR46268:SF6">
    <property type="entry name" value="UNIVERSAL STRESS PROTEIN UP12"/>
    <property type="match status" value="1"/>
</dbReference>
<evidence type="ECO:0000313" key="3">
    <source>
        <dbReference type="EMBL" id="MCJ8208351.1"/>
    </source>
</evidence>
<dbReference type="PRINTS" id="PR01438">
    <property type="entry name" value="UNVRSLSTRESS"/>
</dbReference>
<dbReference type="Gene3D" id="3.40.50.12370">
    <property type="match status" value="1"/>
</dbReference>
<dbReference type="Proteomes" id="UP001139450">
    <property type="component" value="Unassembled WGS sequence"/>
</dbReference>